<dbReference type="GO" id="GO:0046872">
    <property type="term" value="F:metal ion binding"/>
    <property type="evidence" value="ECO:0007669"/>
    <property type="project" value="UniProtKB-KW"/>
</dbReference>
<dbReference type="SUPFAM" id="SSF53649">
    <property type="entry name" value="Alkaline phosphatase-like"/>
    <property type="match status" value="1"/>
</dbReference>
<reference evidence="10 11" key="1">
    <citation type="submission" date="2019-02" db="EMBL/GenBank/DDBJ databases">
        <title>Deep-cultivation of Planctomycetes and their phenomic and genomic characterization uncovers novel biology.</title>
        <authorList>
            <person name="Wiegand S."/>
            <person name="Jogler M."/>
            <person name="Boedeker C."/>
            <person name="Pinto D."/>
            <person name="Vollmers J."/>
            <person name="Rivas-Marin E."/>
            <person name="Kohn T."/>
            <person name="Peeters S.H."/>
            <person name="Heuer A."/>
            <person name="Rast P."/>
            <person name="Oberbeckmann S."/>
            <person name="Bunk B."/>
            <person name="Jeske O."/>
            <person name="Meyerdierks A."/>
            <person name="Storesund J.E."/>
            <person name="Kallscheuer N."/>
            <person name="Luecker S."/>
            <person name="Lage O.M."/>
            <person name="Pohl T."/>
            <person name="Merkel B.J."/>
            <person name="Hornburger P."/>
            <person name="Mueller R.-W."/>
            <person name="Bruemmer F."/>
            <person name="Labrenz M."/>
            <person name="Spormann A.M."/>
            <person name="Op den Camp H."/>
            <person name="Overmann J."/>
            <person name="Amann R."/>
            <person name="Jetten M.S.M."/>
            <person name="Mascher T."/>
            <person name="Medema M.H."/>
            <person name="Devos D.P."/>
            <person name="Kaster A.-K."/>
            <person name="Ovreas L."/>
            <person name="Rohde M."/>
            <person name="Galperin M.Y."/>
            <person name="Jogler C."/>
        </authorList>
    </citation>
    <scope>NUCLEOTIDE SEQUENCE [LARGE SCALE GENOMIC DNA]</scope>
    <source>
        <strain evidence="10 11">Pan189</strain>
    </source>
</reference>
<dbReference type="Proteomes" id="UP000317318">
    <property type="component" value="Chromosome"/>
</dbReference>
<feature type="signal peptide" evidence="7">
    <location>
        <begin position="1"/>
        <end position="21"/>
    </location>
</feature>
<dbReference type="PANTHER" id="PTHR45953:SF1">
    <property type="entry name" value="IDURONATE 2-SULFATASE"/>
    <property type="match status" value="1"/>
</dbReference>
<evidence type="ECO:0000259" key="9">
    <source>
        <dbReference type="Pfam" id="PF06439"/>
    </source>
</evidence>
<dbReference type="InterPro" id="IPR017850">
    <property type="entry name" value="Alkaline_phosphatase_core_sf"/>
</dbReference>
<evidence type="ECO:0000256" key="2">
    <source>
        <dbReference type="ARBA" id="ARBA00008779"/>
    </source>
</evidence>
<dbReference type="Gene3D" id="3.40.720.10">
    <property type="entry name" value="Alkaline Phosphatase, subunit A"/>
    <property type="match status" value="1"/>
</dbReference>
<dbReference type="InterPro" id="IPR035874">
    <property type="entry name" value="IDS"/>
</dbReference>
<evidence type="ECO:0000259" key="8">
    <source>
        <dbReference type="Pfam" id="PF00884"/>
    </source>
</evidence>
<keyword evidence="4 7" id="KW-0732">Signal</keyword>
<dbReference type="AlphaFoldDB" id="A0A517QX79"/>
<dbReference type="GO" id="GO:0004423">
    <property type="term" value="F:iduronate-2-sulfatase activity"/>
    <property type="evidence" value="ECO:0007669"/>
    <property type="project" value="InterPro"/>
</dbReference>
<dbReference type="CDD" id="cd16030">
    <property type="entry name" value="iduronate-2-sulfatase"/>
    <property type="match status" value="1"/>
</dbReference>
<keyword evidence="3" id="KW-0479">Metal-binding</keyword>
<evidence type="ECO:0000256" key="7">
    <source>
        <dbReference type="SAM" id="SignalP"/>
    </source>
</evidence>
<dbReference type="InterPro" id="IPR000917">
    <property type="entry name" value="Sulfatase_N"/>
</dbReference>
<feature type="chain" id="PRO_5022245487" evidence="7">
    <location>
        <begin position="22"/>
        <end position="683"/>
    </location>
</feature>
<dbReference type="Gene3D" id="2.60.120.560">
    <property type="entry name" value="Exo-inulinase, domain 1"/>
    <property type="match status" value="1"/>
</dbReference>
<keyword evidence="5 10" id="KW-0378">Hydrolase</keyword>
<evidence type="ECO:0000313" key="11">
    <source>
        <dbReference type="Proteomes" id="UP000317318"/>
    </source>
</evidence>
<evidence type="ECO:0000256" key="3">
    <source>
        <dbReference type="ARBA" id="ARBA00022723"/>
    </source>
</evidence>
<name>A0A517QX79_9PLAN</name>
<dbReference type="EMBL" id="CP036268">
    <property type="protein sequence ID" value="QDT36180.1"/>
    <property type="molecule type" value="Genomic_DNA"/>
</dbReference>
<evidence type="ECO:0000256" key="4">
    <source>
        <dbReference type="ARBA" id="ARBA00022729"/>
    </source>
</evidence>
<comment type="cofactor">
    <cofactor evidence="1">
        <name>Ca(2+)</name>
        <dbReference type="ChEBI" id="CHEBI:29108"/>
    </cofactor>
</comment>
<dbReference type="GO" id="GO:0005737">
    <property type="term" value="C:cytoplasm"/>
    <property type="evidence" value="ECO:0007669"/>
    <property type="project" value="TreeGrafter"/>
</dbReference>
<dbReference type="Pfam" id="PF06439">
    <property type="entry name" value="3keto-disac_hyd"/>
    <property type="match status" value="1"/>
</dbReference>
<sequence length="683" mass="76700" precursor="true">MRLRLLALLAATAMTMNFAAAAEKPNVLFIAVDDLNDWIGCMGGHPQANTPNMDRLAARGTLFTNAHCTAPLCNPSRASVMTGLLPSTNGVHGNQQDWRASEYLEGKAPMGQYFREHGYWTGAAGKIFHANHGGECSAMGGGHGGLRGKNHPESWTARFPSHDQQLPALPVPTGQNFNGLDIWHWDWGGIDVPAEKTEDGQDTAWAVEQLKQDRDQPFFLAVGLYKPHGPWYCPTEFFDQQPAESDIELPPYRENDLSDIPKIATGYARNNGGLHGQVTRAGKWKEAVRAYLANIQFVDTMVGQLLDALDSSTQADNTIIVLWSDHGWHLGEKDRWHKSTLWEEATRVPLIVSVPKSMDEKRGEKSSRPVSLVDIYPTLIELCDLPKRNDLDGDSLVPLLEDPNAEDDTPAITINSGKHMSIRDEHWRYTRYSDGSEELYDHKSDPNEWDNVVDDPHHQIIKEELIAQLPKEVRRAKQQGDHGFGRPIFNGHDLTSWEGGDGLWSVEDGAIVGQFPVDKPIKSNTFLIWKGRQPGNFELRLKFRIQGDIPVEDGGWANSGVQYRSQIVGDEDSHVLKGYQADIDLDGQYTGILYGEKTGRGILSERTHEGEYPYKPGEWNDYRISAYGNNFKHVLNGVTLMKYQDKEIDEKGFKEGYIGLQLHRPMKKGRAMKVEFKDINLRD</sequence>
<dbReference type="PANTHER" id="PTHR45953">
    <property type="entry name" value="IDURONATE 2-SULFATASE"/>
    <property type="match status" value="1"/>
</dbReference>
<keyword evidence="11" id="KW-1185">Reference proteome</keyword>
<dbReference type="GO" id="GO:0047753">
    <property type="term" value="F:choline-sulfatase activity"/>
    <property type="evidence" value="ECO:0007669"/>
    <property type="project" value="UniProtKB-EC"/>
</dbReference>
<keyword evidence="6" id="KW-0106">Calcium</keyword>
<protein>
    <submittedName>
        <fullName evidence="10">Choline-sulfatase</fullName>
        <ecNumber evidence="10">3.1.6.6</ecNumber>
    </submittedName>
</protein>
<accession>A0A517QX79</accession>
<dbReference type="Pfam" id="PF00884">
    <property type="entry name" value="Sulfatase"/>
    <property type="match status" value="1"/>
</dbReference>
<proteinExistence type="inferred from homology"/>
<dbReference type="OrthoDB" id="237160at2"/>
<dbReference type="RefSeq" id="WP_145362401.1">
    <property type="nucleotide sequence ID" value="NZ_CP036268.1"/>
</dbReference>
<gene>
    <name evidence="10" type="primary">betC_1</name>
    <name evidence="10" type="ORF">Pan189_05350</name>
</gene>
<evidence type="ECO:0000256" key="1">
    <source>
        <dbReference type="ARBA" id="ARBA00001913"/>
    </source>
</evidence>
<evidence type="ECO:0000313" key="10">
    <source>
        <dbReference type="EMBL" id="QDT36180.1"/>
    </source>
</evidence>
<dbReference type="EC" id="3.1.6.6" evidence="10"/>
<organism evidence="10 11">
    <name type="scientific">Stratiformator vulcanicus</name>
    <dbReference type="NCBI Taxonomy" id="2527980"/>
    <lineage>
        <taxon>Bacteria</taxon>
        <taxon>Pseudomonadati</taxon>
        <taxon>Planctomycetota</taxon>
        <taxon>Planctomycetia</taxon>
        <taxon>Planctomycetales</taxon>
        <taxon>Planctomycetaceae</taxon>
        <taxon>Stratiformator</taxon>
    </lineage>
</organism>
<evidence type="ECO:0000256" key="6">
    <source>
        <dbReference type="ARBA" id="ARBA00022837"/>
    </source>
</evidence>
<comment type="similarity">
    <text evidence="2">Belongs to the sulfatase family.</text>
</comment>
<evidence type="ECO:0000256" key="5">
    <source>
        <dbReference type="ARBA" id="ARBA00022801"/>
    </source>
</evidence>
<dbReference type="KEGG" id="svp:Pan189_05350"/>
<feature type="domain" description="Sulfatase N-terminal" evidence="8">
    <location>
        <begin position="25"/>
        <end position="383"/>
    </location>
</feature>
<feature type="domain" description="3-keto-alpha-glucoside-1,2-lyase/3-keto-2-hydroxy-glucal hydratase" evidence="9">
    <location>
        <begin position="487"/>
        <end position="682"/>
    </location>
</feature>
<dbReference type="InterPro" id="IPR010496">
    <property type="entry name" value="AL/BT2_dom"/>
</dbReference>